<evidence type="ECO:0000313" key="1">
    <source>
        <dbReference type="EMBL" id="CAH2399815.1"/>
    </source>
</evidence>
<evidence type="ECO:0000313" key="2">
    <source>
        <dbReference type="Proteomes" id="UP001152604"/>
    </source>
</evidence>
<organism evidence="1 2">
    <name type="scientific">Mesorhizobium ventifaucium</name>
    <dbReference type="NCBI Taxonomy" id="666020"/>
    <lineage>
        <taxon>Bacteria</taxon>
        <taxon>Pseudomonadati</taxon>
        <taxon>Pseudomonadota</taxon>
        <taxon>Alphaproteobacteria</taxon>
        <taxon>Hyphomicrobiales</taxon>
        <taxon>Phyllobacteriaceae</taxon>
        <taxon>Mesorhizobium</taxon>
    </lineage>
</organism>
<reference evidence="1" key="1">
    <citation type="submission" date="2022-03" db="EMBL/GenBank/DDBJ databases">
        <authorList>
            <person name="Brunel B."/>
        </authorList>
    </citation>
    <scope>NUCLEOTIDE SEQUENCE</scope>
    <source>
        <strain evidence="1">STM4922sample</strain>
    </source>
</reference>
<dbReference type="EMBL" id="CAKXZS010000015">
    <property type="protein sequence ID" value="CAH2399815.1"/>
    <property type="molecule type" value="Genomic_DNA"/>
</dbReference>
<name>A0ABN8JRH0_9HYPH</name>
<sequence length="82" mass="9744">MSRKTAIQNTKSRMDTWREADKWDKEQRTNEIQSYRFDRPLIDEGWQKLVSGDVSRDVQAIWLHSDLRASLHIKIAVGRFAR</sequence>
<dbReference type="Proteomes" id="UP001152604">
    <property type="component" value="Unassembled WGS sequence"/>
</dbReference>
<proteinExistence type="predicted"/>
<accession>A0ABN8JRH0</accession>
<comment type="caution">
    <text evidence="1">The sequence shown here is derived from an EMBL/GenBank/DDBJ whole genome shotgun (WGS) entry which is preliminary data.</text>
</comment>
<gene>
    <name evidence="1" type="ORF">MES4922_220072</name>
</gene>
<protein>
    <submittedName>
        <fullName evidence="1">Uncharacterized protein</fullName>
    </submittedName>
</protein>
<keyword evidence="2" id="KW-1185">Reference proteome</keyword>